<feature type="compositionally biased region" description="Low complexity" evidence="1">
    <location>
        <begin position="747"/>
        <end position="774"/>
    </location>
</feature>
<gene>
    <name evidence="2" type="ORF">Vretimale_8323</name>
</gene>
<dbReference type="Proteomes" id="UP000722791">
    <property type="component" value="Unassembled WGS sequence"/>
</dbReference>
<feature type="compositionally biased region" description="Polar residues" evidence="1">
    <location>
        <begin position="791"/>
        <end position="800"/>
    </location>
</feature>
<proteinExistence type="predicted"/>
<evidence type="ECO:0000313" key="3">
    <source>
        <dbReference type="Proteomes" id="UP000722791"/>
    </source>
</evidence>
<dbReference type="EMBL" id="BNCQ01000014">
    <property type="protein sequence ID" value="GIM03585.1"/>
    <property type="molecule type" value="Genomic_DNA"/>
</dbReference>
<reference evidence="2" key="1">
    <citation type="journal article" date="2021" name="Proc. Natl. Acad. Sci. U.S.A.">
        <title>Three genomes in the algal genus Volvox reveal the fate of a haploid sex-determining region after a transition to homothallism.</title>
        <authorList>
            <person name="Yamamoto K."/>
            <person name="Hamaji T."/>
            <person name="Kawai-Toyooka H."/>
            <person name="Matsuzaki R."/>
            <person name="Takahashi F."/>
            <person name="Nishimura Y."/>
            <person name="Kawachi M."/>
            <person name="Noguchi H."/>
            <person name="Minakuchi Y."/>
            <person name="Umen J.G."/>
            <person name="Toyoda A."/>
            <person name="Nozaki H."/>
        </authorList>
    </citation>
    <scope>NUCLEOTIDE SEQUENCE</scope>
    <source>
        <strain evidence="2">NIES-3785</strain>
    </source>
</reference>
<dbReference type="AlphaFoldDB" id="A0A8J4LP47"/>
<evidence type="ECO:0000313" key="2">
    <source>
        <dbReference type="EMBL" id="GIM03585.1"/>
    </source>
</evidence>
<accession>A0A8J4LP47</accession>
<comment type="caution">
    <text evidence="2">The sequence shown here is derived from an EMBL/GenBank/DDBJ whole genome shotgun (WGS) entry which is preliminary data.</text>
</comment>
<organism evidence="2 3">
    <name type="scientific">Volvox reticuliferus</name>
    <dbReference type="NCBI Taxonomy" id="1737510"/>
    <lineage>
        <taxon>Eukaryota</taxon>
        <taxon>Viridiplantae</taxon>
        <taxon>Chlorophyta</taxon>
        <taxon>core chlorophytes</taxon>
        <taxon>Chlorophyceae</taxon>
        <taxon>CS clade</taxon>
        <taxon>Chlamydomonadales</taxon>
        <taxon>Volvocaceae</taxon>
        <taxon>Volvox</taxon>
    </lineage>
</organism>
<protein>
    <submittedName>
        <fullName evidence="2">Uncharacterized protein</fullName>
    </submittedName>
</protein>
<name>A0A8J4LP47_9CHLO</name>
<sequence>MGAGCSLGAGKTAAPLECPECPARPAYLACDLVGPPVIEKIGIGNVDNLNEQAAQLAETVCFLNDSFNGLLLDVRVATGLLQGGFNLQISPSFNVDVFTVELLTASGRSLEVAETARIRGQDLTRGGKLAALDAKLAQCLEDLADSFVGKVGITNSYLILSSLGTLVPKNPDQPMEPVVEAFNKTMLEMRTALGADYLLALHIHKSHAHGMPAFRVRLLKPGPDEHAGTTVPGASGPIPGFVPATLLDQAACLNASRLADAQHAFQDANGRLAAALKHTGLTSPLTVIPLSPRTVCLVGTTAAAKSIPNSATFGAAARSAGTRQQKGSTVSARAKPNAAAVATAAVRDLPAASRRLLARAVEGFNSAVHSLAHAAAAAPGPASFAALLTHVLGELRDVVASAAGEHALEGYQPAVHFIGGPDQAPSLDFRLEPHLEGLQLECFSEGELAGSGSGVKWARPPPSFPDCLSPPVRHAWVLLQELLRLHNMAIAQLESLRQLAAAFDDGLRLRSNTITHDATVARMSTWEAKEAGAALHRNYAELRACWQGALQALTSTALLVRDEMAEAAQLARVQCRFMSPTAWSVSIASTATVLTTPSSGATGSSLSSTRGLYTTALNGDSTIIDLNSGGPSSNMIASAATSSQAVADGAGGDGSGSMTQWPGLQGNIGDESAVSTSICRHNDNSTAKNRMESFTTAAAAVEVGRVVQPGTTLLMGSPPDVACLQDQEQEQPTSSSALERTPSGLRPGPNAASPASVAAQGGVAAASGAGESPSRVTSRATSRPIAADGSRSLSGEYTSSGGRGTRKSRVGWVPLESRADGADGESMGQDLSQGHSPTRPQRPSDRSHEAASAGGVGGRVGGESLADEYARVALAHLWLQEM</sequence>
<evidence type="ECO:0000256" key="1">
    <source>
        <dbReference type="SAM" id="MobiDB-lite"/>
    </source>
</evidence>
<feature type="compositionally biased region" description="Polar residues" evidence="1">
    <location>
        <begin position="829"/>
        <end position="841"/>
    </location>
</feature>
<feature type="region of interest" description="Disordered" evidence="1">
    <location>
        <begin position="726"/>
        <end position="859"/>
    </location>
</feature>